<gene>
    <name evidence="2" type="primary">LOC103337823</name>
</gene>
<reference evidence="1" key="1">
    <citation type="journal article" date="2012" name="Nat. Commun.">
        <title>The genome of Prunus mume.</title>
        <authorList>
            <person name="Zhang Q."/>
            <person name="Chen W."/>
            <person name="Sun L."/>
            <person name="Zhao F."/>
            <person name="Huang B."/>
            <person name="Yang W."/>
            <person name="Tao Y."/>
            <person name="Wang J."/>
            <person name="Yuan Z."/>
            <person name="Fan G."/>
            <person name="Xing Z."/>
            <person name="Han C."/>
            <person name="Pan H."/>
            <person name="Zhong X."/>
            <person name="Shi W."/>
            <person name="Liang X."/>
            <person name="Du D."/>
            <person name="Sun F."/>
            <person name="Xu Z."/>
            <person name="Hao R."/>
            <person name="Lv T."/>
            <person name="Lv Y."/>
            <person name="Zheng Z."/>
            <person name="Sun M."/>
            <person name="Luo L."/>
            <person name="Cai M."/>
            <person name="Gao Y."/>
            <person name="Wang J."/>
            <person name="Yin Y."/>
            <person name="Xu X."/>
            <person name="Cheng T."/>
            <person name="Wang J."/>
        </authorList>
    </citation>
    <scope>NUCLEOTIDE SEQUENCE [LARGE SCALE GENOMIC DNA]</scope>
</reference>
<sequence length="104" mass="12683">MKKRRKDENNRGFVTVHPSMFPETSFIQMKAELRQEIFNFDGEEKMYDEEKMTDDEYKMAKDKNHKMMWFAKGLLSSEKKRKMFCKLKDPEAKREWIESEMAKE</sequence>
<evidence type="ECO:0000313" key="2">
    <source>
        <dbReference type="RefSeq" id="XP_008239208.1"/>
    </source>
</evidence>
<reference evidence="2" key="2">
    <citation type="submission" date="2025-08" db="UniProtKB">
        <authorList>
            <consortium name="RefSeq"/>
        </authorList>
    </citation>
    <scope>IDENTIFICATION</scope>
</reference>
<accession>A0ABM0PG92</accession>
<dbReference type="RefSeq" id="XP_008239208.1">
    <property type="nucleotide sequence ID" value="XM_008240986.1"/>
</dbReference>
<keyword evidence="1" id="KW-1185">Reference proteome</keyword>
<dbReference type="Proteomes" id="UP000694861">
    <property type="component" value="Linkage group LG7"/>
</dbReference>
<evidence type="ECO:0000313" key="1">
    <source>
        <dbReference type="Proteomes" id="UP000694861"/>
    </source>
</evidence>
<proteinExistence type="predicted"/>
<name>A0ABM0PG92_PRUMU</name>
<organism evidence="1 2">
    <name type="scientific">Prunus mume</name>
    <name type="common">Japanese apricot</name>
    <name type="synonym">Armeniaca mume</name>
    <dbReference type="NCBI Taxonomy" id="102107"/>
    <lineage>
        <taxon>Eukaryota</taxon>
        <taxon>Viridiplantae</taxon>
        <taxon>Streptophyta</taxon>
        <taxon>Embryophyta</taxon>
        <taxon>Tracheophyta</taxon>
        <taxon>Spermatophyta</taxon>
        <taxon>Magnoliopsida</taxon>
        <taxon>eudicotyledons</taxon>
        <taxon>Gunneridae</taxon>
        <taxon>Pentapetalae</taxon>
        <taxon>rosids</taxon>
        <taxon>fabids</taxon>
        <taxon>Rosales</taxon>
        <taxon>Rosaceae</taxon>
        <taxon>Amygdaloideae</taxon>
        <taxon>Amygdaleae</taxon>
        <taxon>Prunus</taxon>
    </lineage>
</organism>
<protein>
    <submittedName>
        <fullName evidence="2">Uncharacterized protein LOC103337823</fullName>
    </submittedName>
</protein>
<dbReference type="GeneID" id="103337823"/>